<evidence type="ECO:0000313" key="1">
    <source>
        <dbReference type="EMBL" id="KAJ7376173.1"/>
    </source>
</evidence>
<accession>A0A9W9Z6I2</accession>
<organism evidence="1 2">
    <name type="scientific">Desmophyllum pertusum</name>
    <dbReference type="NCBI Taxonomy" id="174260"/>
    <lineage>
        <taxon>Eukaryota</taxon>
        <taxon>Metazoa</taxon>
        <taxon>Cnidaria</taxon>
        <taxon>Anthozoa</taxon>
        <taxon>Hexacorallia</taxon>
        <taxon>Scleractinia</taxon>
        <taxon>Caryophylliina</taxon>
        <taxon>Caryophylliidae</taxon>
        <taxon>Desmophyllum</taxon>
    </lineage>
</organism>
<dbReference type="EMBL" id="MU826409">
    <property type="protein sequence ID" value="KAJ7376173.1"/>
    <property type="molecule type" value="Genomic_DNA"/>
</dbReference>
<comment type="caution">
    <text evidence="1">The sequence shown here is derived from an EMBL/GenBank/DDBJ whole genome shotgun (WGS) entry which is preliminary data.</text>
</comment>
<name>A0A9W9Z6I2_9CNID</name>
<dbReference type="OrthoDB" id="5981761at2759"/>
<gene>
    <name evidence="1" type="ORF">OS493_036287</name>
</gene>
<keyword evidence="2" id="KW-1185">Reference proteome</keyword>
<evidence type="ECO:0000313" key="2">
    <source>
        <dbReference type="Proteomes" id="UP001163046"/>
    </source>
</evidence>
<reference evidence="1" key="1">
    <citation type="submission" date="2023-01" db="EMBL/GenBank/DDBJ databases">
        <title>Genome assembly of the deep-sea coral Lophelia pertusa.</title>
        <authorList>
            <person name="Herrera S."/>
            <person name="Cordes E."/>
        </authorList>
    </citation>
    <scope>NUCLEOTIDE SEQUENCE</scope>
    <source>
        <strain evidence="1">USNM1676648</strain>
        <tissue evidence="1">Polyp</tissue>
    </source>
</reference>
<dbReference type="AlphaFoldDB" id="A0A9W9Z6I2"/>
<sequence>MFLDDLLTSYQQIETSFAKHLYKFYKGFEFRSLWNVTNKLTEFQRLASEAASGTGKLQGVLELTKALQEIDDIESKGRECFTKFRYSTNTHKWSFDSVNDKVIFDELYNGSTRFNLDISDSCDTCYNVRLLKMYIELYGENSDTVKYPAKVYLNLRHMSGSYFRRANGQVKEFRQSLGSWRTFEFNRFSITNTSKCIEEKKKGNKDSLFCMERDDNRFHPMCCHYLSDAPCSDKLLGAEECQSPFGTYELTMPIDKTAPCQASSSQFTYKNCKDFDRSMFTKMNVWIHSLYWGKRYPTGPDDVRCKMFQSRKSHIEVPLFDPPLTLRHES</sequence>
<dbReference type="Proteomes" id="UP001163046">
    <property type="component" value="Unassembled WGS sequence"/>
</dbReference>
<protein>
    <submittedName>
        <fullName evidence="1">Uncharacterized protein</fullName>
    </submittedName>
</protein>
<proteinExistence type="predicted"/>